<keyword evidence="3" id="KW-0378">Hydrolase</keyword>
<evidence type="ECO:0000256" key="5">
    <source>
        <dbReference type="SAM" id="SignalP"/>
    </source>
</evidence>
<protein>
    <submittedName>
        <fullName evidence="6">Trypsin-like peptidase domain-containing protein</fullName>
    </submittedName>
</protein>
<sequence length="301" mass="32625">MKFRIFCMLACVASLPLTLSTQAFSSEVASQPNISSANLTSQAKAQLSLNQLRDRGRAITVKVLAGQGWGSGILIKKQGQVYTVITNAHVLRIGKSYQIQTADGKIYTAQAIKSAQFPDDDLGLLSFKSANNYAIAAIATSSLAIGDQTFAIGYPDEQQGLVFNTGKVEYLLPQAFRGGYQVGYSNDIFKGMSGGPLLNRRGELVGVNGKHKYPLWGNTYIFKDGSTPVLQVRRKFDASSWAVPIQRFLQLAPQFATGAILPTQEQSSFIVPEFSHSPSSPEESPNFPIPATNQTSGSSFW</sequence>
<feature type="compositionally biased region" description="Polar residues" evidence="4">
    <location>
        <begin position="291"/>
        <end position="301"/>
    </location>
</feature>
<dbReference type="GO" id="GO:0008233">
    <property type="term" value="F:peptidase activity"/>
    <property type="evidence" value="ECO:0007669"/>
    <property type="project" value="UniProtKB-KW"/>
</dbReference>
<dbReference type="Gene3D" id="2.40.10.10">
    <property type="entry name" value="Trypsin-like serine proteases"/>
    <property type="match status" value="2"/>
</dbReference>
<dbReference type="InterPro" id="IPR043504">
    <property type="entry name" value="Peptidase_S1_PA_chymotrypsin"/>
</dbReference>
<dbReference type="PANTHER" id="PTHR43343:SF3">
    <property type="entry name" value="PROTEASE DO-LIKE 8, CHLOROPLASTIC"/>
    <property type="match status" value="1"/>
</dbReference>
<name>A0A8J7DED6_DESMC</name>
<dbReference type="PANTHER" id="PTHR43343">
    <property type="entry name" value="PEPTIDASE S12"/>
    <property type="match status" value="1"/>
</dbReference>
<dbReference type="InterPro" id="IPR009003">
    <property type="entry name" value="Peptidase_S1_PA"/>
</dbReference>
<dbReference type="RefSeq" id="WP_193918709.1">
    <property type="nucleotide sequence ID" value="NZ_JADEXS020000001.1"/>
</dbReference>
<dbReference type="EMBL" id="JADEXS010000260">
    <property type="protein sequence ID" value="MBE9024375.1"/>
    <property type="molecule type" value="Genomic_DNA"/>
</dbReference>
<feature type="region of interest" description="Disordered" evidence="4">
    <location>
        <begin position="272"/>
        <end position="301"/>
    </location>
</feature>
<keyword evidence="7" id="KW-1185">Reference proteome</keyword>
<feature type="signal peptide" evidence="5">
    <location>
        <begin position="1"/>
        <end position="25"/>
    </location>
</feature>
<feature type="chain" id="PRO_5035171913" evidence="5">
    <location>
        <begin position="26"/>
        <end position="301"/>
    </location>
</feature>
<comment type="caution">
    <text evidence="6">The sequence shown here is derived from an EMBL/GenBank/DDBJ whole genome shotgun (WGS) entry which is preliminary data.</text>
</comment>
<keyword evidence="5" id="KW-0732">Signal</keyword>
<evidence type="ECO:0000256" key="4">
    <source>
        <dbReference type="SAM" id="MobiDB-lite"/>
    </source>
</evidence>
<accession>A0A8J7DED6</accession>
<organism evidence="6 7">
    <name type="scientific">Desmonostoc muscorum LEGE 12446</name>
    <dbReference type="NCBI Taxonomy" id="1828758"/>
    <lineage>
        <taxon>Bacteria</taxon>
        <taxon>Bacillati</taxon>
        <taxon>Cyanobacteriota</taxon>
        <taxon>Cyanophyceae</taxon>
        <taxon>Nostocales</taxon>
        <taxon>Nostocaceae</taxon>
        <taxon>Desmonostoc</taxon>
    </lineage>
</organism>
<dbReference type="AlphaFoldDB" id="A0A8J7DED6"/>
<evidence type="ECO:0000256" key="2">
    <source>
        <dbReference type="ARBA" id="ARBA00022670"/>
    </source>
</evidence>
<comment type="similarity">
    <text evidence="1">Belongs to the peptidase S1C family.</text>
</comment>
<evidence type="ECO:0000313" key="6">
    <source>
        <dbReference type="EMBL" id="MBE9024375.1"/>
    </source>
</evidence>
<proteinExistence type="inferred from homology"/>
<feature type="compositionally biased region" description="Low complexity" evidence="4">
    <location>
        <begin position="272"/>
        <end position="286"/>
    </location>
</feature>
<reference evidence="6" key="1">
    <citation type="submission" date="2020-10" db="EMBL/GenBank/DDBJ databases">
        <authorList>
            <person name="Castelo-Branco R."/>
            <person name="Eusebio N."/>
            <person name="Adriana R."/>
            <person name="Vieira A."/>
            <person name="Brugerolle De Fraissinette N."/>
            <person name="Rezende De Castro R."/>
            <person name="Schneider M.P."/>
            <person name="Vasconcelos V."/>
            <person name="Leao P.N."/>
        </authorList>
    </citation>
    <scope>NUCLEOTIDE SEQUENCE</scope>
    <source>
        <strain evidence="6">LEGE 12446</strain>
    </source>
</reference>
<dbReference type="SUPFAM" id="SSF50494">
    <property type="entry name" value="Trypsin-like serine proteases"/>
    <property type="match status" value="1"/>
</dbReference>
<evidence type="ECO:0000256" key="1">
    <source>
        <dbReference type="ARBA" id="ARBA00010541"/>
    </source>
</evidence>
<keyword evidence="2" id="KW-0645">Protease</keyword>
<evidence type="ECO:0000256" key="3">
    <source>
        <dbReference type="ARBA" id="ARBA00022801"/>
    </source>
</evidence>
<dbReference type="Pfam" id="PF13365">
    <property type="entry name" value="Trypsin_2"/>
    <property type="match status" value="1"/>
</dbReference>
<gene>
    <name evidence="6" type="ORF">IQ276_18685</name>
</gene>
<dbReference type="GO" id="GO:0006508">
    <property type="term" value="P:proteolysis"/>
    <property type="evidence" value="ECO:0007669"/>
    <property type="project" value="UniProtKB-KW"/>
</dbReference>
<dbReference type="InterPro" id="IPR051201">
    <property type="entry name" value="Chloro_Bact_Ser_Proteases"/>
</dbReference>
<dbReference type="Proteomes" id="UP000622533">
    <property type="component" value="Unassembled WGS sequence"/>
</dbReference>
<evidence type="ECO:0000313" key="7">
    <source>
        <dbReference type="Proteomes" id="UP000622533"/>
    </source>
</evidence>